<gene>
    <name evidence="1" type="ORF">GCM10023090_04540</name>
</gene>
<comment type="caution">
    <text evidence="1">The sequence shown here is derived from an EMBL/GenBank/DDBJ whole genome shotgun (WGS) entry which is preliminary data.</text>
</comment>
<dbReference type="Pfam" id="PF07963">
    <property type="entry name" value="N_methyl"/>
    <property type="match status" value="1"/>
</dbReference>
<protein>
    <recommendedName>
        <fullName evidence="3">Prepilin-type N-terminal cleavage/methylation domain-containing protein</fullName>
    </recommendedName>
</protein>
<dbReference type="InterPro" id="IPR045584">
    <property type="entry name" value="Pilin-like"/>
</dbReference>
<proteinExistence type="predicted"/>
<accession>A0ABP8KZZ9</accession>
<dbReference type="SUPFAM" id="SSF54523">
    <property type="entry name" value="Pili subunits"/>
    <property type="match status" value="1"/>
</dbReference>
<dbReference type="InterPro" id="IPR012902">
    <property type="entry name" value="N_methyl_site"/>
</dbReference>
<evidence type="ECO:0000313" key="2">
    <source>
        <dbReference type="Proteomes" id="UP001501788"/>
    </source>
</evidence>
<dbReference type="NCBIfam" id="TIGR02532">
    <property type="entry name" value="IV_pilin_GFxxxE"/>
    <property type="match status" value="1"/>
</dbReference>
<reference evidence="2" key="1">
    <citation type="journal article" date="2019" name="Int. J. Syst. Evol. Microbiol.">
        <title>The Global Catalogue of Microorganisms (GCM) 10K type strain sequencing project: providing services to taxonomists for standard genome sequencing and annotation.</title>
        <authorList>
            <consortium name="The Broad Institute Genomics Platform"/>
            <consortium name="The Broad Institute Genome Sequencing Center for Infectious Disease"/>
            <person name="Wu L."/>
            <person name="Ma J."/>
        </authorList>
    </citation>
    <scope>NUCLEOTIDE SEQUENCE [LARGE SCALE GENOMIC DNA]</scope>
    <source>
        <strain evidence="2">JCM 31890</strain>
    </source>
</reference>
<evidence type="ECO:0000313" key="1">
    <source>
        <dbReference type="EMBL" id="GAA4418968.1"/>
    </source>
</evidence>
<dbReference type="Proteomes" id="UP001501788">
    <property type="component" value="Unassembled WGS sequence"/>
</dbReference>
<name>A0ABP8KZZ9_9BURK</name>
<sequence length="226" mass="24288">MTCRPERGFTLVEVLVAVSLLSVLMLALASAFRTMAQTESRVDERAARTDDQRVAADLLRQVLGRVSARRVAAPAVEGGFAVPFQALPQAIEWVGILPARPGVGGRTWFRLQVEPGPAGDALVLRFAPWDPAQPAPPDLTQADARVLVPTEAVLQVFAEGQPPAGVSPANWPQGWVEGWPPRGHLPERLRLRITDAHGPWPDLLIPVYGMSQGSNTGDGFTIGGSR</sequence>
<dbReference type="EMBL" id="BAABEX010000004">
    <property type="protein sequence ID" value="GAA4418968.1"/>
    <property type="molecule type" value="Genomic_DNA"/>
</dbReference>
<evidence type="ECO:0008006" key="3">
    <source>
        <dbReference type="Google" id="ProtNLM"/>
    </source>
</evidence>
<dbReference type="PROSITE" id="PS00409">
    <property type="entry name" value="PROKAR_NTER_METHYL"/>
    <property type="match status" value="1"/>
</dbReference>
<dbReference type="RefSeq" id="WP_345060815.1">
    <property type="nucleotide sequence ID" value="NZ_BAABEX010000004.1"/>
</dbReference>
<keyword evidence="2" id="KW-1185">Reference proteome</keyword>
<organism evidence="1 2">
    <name type="scientific">Acidovorax lacteus</name>
    <dbReference type="NCBI Taxonomy" id="1924988"/>
    <lineage>
        <taxon>Bacteria</taxon>
        <taxon>Pseudomonadati</taxon>
        <taxon>Pseudomonadota</taxon>
        <taxon>Betaproteobacteria</taxon>
        <taxon>Burkholderiales</taxon>
        <taxon>Comamonadaceae</taxon>
        <taxon>Acidovorax</taxon>
    </lineage>
</organism>